<dbReference type="SUPFAM" id="SSF53474">
    <property type="entry name" value="alpha/beta-Hydrolases"/>
    <property type="match status" value="1"/>
</dbReference>
<comment type="caution">
    <text evidence="2">The sequence shown here is derived from an EMBL/GenBank/DDBJ whole genome shotgun (WGS) entry which is preliminary data.</text>
</comment>
<accession>K1LC87</accession>
<feature type="chain" id="PRO_5003850357" description="Alpha/beta hydrolase" evidence="1">
    <location>
        <begin position="20"/>
        <end position="68"/>
    </location>
</feature>
<evidence type="ECO:0000313" key="3">
    <source>
        <dbReference type="Proteomes" id="UP000004478"/>
    </source>
</evidence>
<feature type="signal peptide" evidence="1">
    <location>
        <begin position="1"/>
        <end position="19"/>
    </location>
</feature>
<protein>
    <recommendedName>
        <fullName evidence="4">Alpha/beta hydrolase</fullName>
    </recommendedName>
</protein>
<evidence type="ECO:0000313" key="2">
    <source>
        <dbReference type="EMBL" id="EKB49817.1"/>
    </source>
</evidence>
<evidence type="ECO:0000256" key="1">
    <source>
        <dbReference type="SAM" id="SignalP"/>
    </source>
</evidence>
<dbReference type="Gene3D" id="3.40.50.1820">
    <property type="entry name" value="alpha/beta hydrolase"/>
    <property type="match status" value="1"/>
</dbReference>
<sequence length="68" mass="7619">MKKLVPLFLLPLFWSQSFAQSHQVLTSDGELLHITVKGNGIPCLYLHGGPGSGSWWLEKFMGEELSNF</sequence>
<gene>
    <name evidence="2" type="ORF">B879_01600</name>
</gene>
<dbReference type="InterPro" id="IPR029058">
    <property type="entry name" value="AB_hydrolase_fold"/>
</dbReference>
<name>K1LC87_CECL9</name>
<proteinExistence type="predicted"/>
<keyword evidence="3" id="KW-1185">Reference proteome</keyword>
<organism evidence="2 3">
    <name type="scientific">Cecembia lonarensis (strain CCUG 58316 / KCTC 22772 / LW9)</name>
    <dbReference type="NCBI Taxonomy" id="1225176"/>
    <lineage>
        <taxon>Bacteria</taxon>
        <taxon>Pseudomonadati</taxon>
        <taxon>Bacteroidota</taxon>
        <taxon>Cytophagia</taxon>
        <taxon>Cytophagales</taxon>
        <taxon>Cyclobacteriaceae</taxon>
        <taxon>Cecembia</taxon>
    </lineage>
</organism>
<reference evidence="2 3" key="1">
    <citation type="journal article" date="2012" name="J. Bacteriol.">
        <title>Draft Genome Sequence of Cecembia lonarensis Strain LW9T, Isolated from Lonar Lake, a Haloalkaline Lake in India.</title>
        <authorList>
            <person name="Shivaji S."/>
            <person name="Ara S."/>
            <person name="Singh A."/>
            <person name="Pinnaka A.K."/>
        </authorList>
    </citation>
    <scope>NUCLEOTIDE SEQUENCE [LARGE SCALE GENOMIC DNA]</scope>
    <source>
        <strain evidence="2 3">LW9</strain>
    </source>
</reference>
<evidence type="ECO:0008006" key="4">
    <source>
        <dbReference type="Google" id="ProtNLM"/>
    </source>
</evidence>
<dbReference type="OrthoDB" id="9796770at2"/>
<dbReference type="Proteomes" id="UP000004478">
    <property type="component" value="Unassembled WGS sequence"/>
</dbReference>
<dbReference type="EMBL" id="AMGM01000018">
    <property type="protein sequence ID" value="EKB49817.1"/>
    <property type="molecule type" value="Genomic_DNA"/>
</dbReference>
<dbReference type="AlphaFoldDB" id="K1LC87"/>
<dbReference type="RefSeq" id="WP_009184635.1">
    <property type="nucleotide sequence ID" value="NZ_AMGM01000018.1"/>
</dbReference>
<keyword evidence="1" id="KW-0732">Signal</keyword>